<dbReference type="InterPro" id="IPR036661">
    <property type="entry name" value="Luciferase-like_sf"/>
</dbReference>
<dbReference type="Proteomes" id="UP000199375">
    <property type="component" value="Unassembled WGS sequence"/>
</dbReference>
<dbReference type="Pfam" id="PF00296">
    <property type="entry name" value="Bac_luciferase"/>
    <property type="match status" value="1"/>
</dbReference>
<dbReference type="PANTHER" id="PTHR30137">
    <property type="entry name" value="LUCIFERASE-LIKE MONOOXYGENASE"/>
    <property type="match status" value="1"/>
</dbReference>
<protein>
    <submittedName>
        <fullName evidence="4">Flavin-dependent oxidoreductase, luciferase family (Includes alkanesulfonate monooxygenase SsuD and methylene tetrahydromethanopterin reductase)</fullName>
    </submittedName>
</protein>
<dbReference type="EMBL" id="FMCW01000027">
    <property type="protein sequence ID" value="SCF09066.1"/>
    <property type="molecule type" value="Genomic_DNA"/>
</dbReference>
<evidence type="ECO:0000313" key="5">
    <source>
        <dbReference type="Proteomes" id="UP000199375"/>
    </source>
</evidence>
<evidence type="ECO:0000313" key="4">
    <source>
        <dbReference type="EMBL" id="SCF09066.1"/>
    </source>
</evidence>
<dbReference type="PANTHER" id="PTHR30137:SF8">
    <property type="entry name" value="BLR5498 PROTEIN"/>
    <property type="match status" value="1"/>
</dbReference>
<sequence length="354" mass="37469">MEFGLISLADLTSEPRADHPVAPDERIRQIVRLGQLAEQAGLDVFAVGEHHHPNYAVTSPAVVLAAVAQATGRIRLASATTLIGVLDPVRVYEDFATLDALSGGRAEITVGRGAFPEPFDLFGYDMNDYDALFTEHLDLLLTATRQQFVSWQGSHRPALLGSWVGPRAVQQPLPVWAGVGGNRGSVLRAGALGLPVAVAVTPGSTARLAENLAAYRAAAAEHGHDPAAIRVATTSQAHLTPRPGGVADYYPYCAEYLDLHSRGRIVLDRDGFDRHVAGGEALLAGDPEQVTEKILAQHRRLGQHRVLFQVDAGGLPFADVARTVELLGGEVVPAVRAALAAGHADSGQTTGAPR</sequence>
<dbReference type="GO" id="GO:0005829">
    <property type="term" value="C:cytosol"/>
    <property type="evidence" value="ECO:0007669"/>
    <property type="project" value="TreeGrafter"/>
</dbReference>
<dbReference type="InterPro" id="IPR050766">
    <property type="entry name" value="Bact_Lucif_Oxidored"/>
</dbReference>
<dbReference type="GO" id="GO:0004497">
    <property type="term" value="F:monooxygenase activity"/>
    <property type="evidence" value="ECO:0007669"/>
    <property type="project" value="UniProtKB-KW"/>
</dbReference>
<reference evidence="4 5" key="1">
    <citation type="submission" date="2016-06" db="EMBL/GenBank/DDBJ databases">
        <authorList>
            <person name="Kjaerup R.B."/>
            <person name="Dalgaard T.S."/>
            <person name="Juul-Madsen H.R."/>
        </authorList>
    </citation>
    <scope>NUCLEOTIDE SEQUENCE [LARGE SCALE GENOMIC DNA]</scope>
    <source>
        <strain evidence="4 5">DSM 45626</strain>
    </source>
</reference>
<keyword evidence="2 4" id="KW-0503">Monooxygenase</keyword>
<organism evidence="4 5">
    <name type="scientific">Micromonospora haikouensis</name>
    <dbReference type="NCBI Taxonomy" id="686309"/>
    <lineage>
        <taxon>Bacteria</taxon>
        <taxon>Bacillati</taxon>
        <taxon>Actinomycetota</taxon>
        <taxon>Actinomycetes</taxon>
        <taxon>Micromonosporales</taxon>
        <taxon>Micromonosporaceae</taxon>
        <taxon>Micromonospora</taxon>
    </lineage>
</organism>
<accession>A0A1C4XL08</accession>
<proteinExistence type="predicted"/>
<feature type="domain" description="Luciferase-like" evidence="3">
    <location>
        <begin position="1"/>
        <end position="301"/>
    </location>
</feature>
<gene>
    <name evidence="4" type="ORF">GA0070558_12718</name>
</gene>
<dbReference type="AlphaFoldDB" id="A0A1C4XL08"/>
<evidence type="ECO:0000259" key="3">
    <source>
        <dbReference type="Pfam" id="PF00296"/>
    </source>
</evidence>
<keyword evidence="1" id="KW-0560">Oxidoreductase</keyword>
<evidence type="ECO:0000256" key="2">
    <source>
        <dbReference type="ARBA" id="ARBA00023033"/>
    </source>
</evidence>
<evidence type="ECO:0000256" key="1">
    <source>
        <dbReference type="ARBA" id="ARBA00023002"/>
    </source>
</evidence>
<dbReference type="RefSeq" id="WP_091284014.1">
    <property type="nucleotide sequence ID" value="NZ_FMCW01000027.1"/>
</dbReference>
<dbReference type="Gene3D" id="3.20.20.30">
    <property type="entry name" value="Luciferase-like domain"/>
    <property type="match status" value="1"/>
</dbReference>
<name>A0A1C4XL08_9ACTN</name>
<dbReference type="InterPro" id="IPR011251">
    <property type="entry name" value="Luciferase-like_dom"/>
</dbReference>
<dbReference type="GO" id="GO:0016705">
    <property type="term" value="F:oxidoreductase activity, acting on paired donors, with incorporation or reduction of molecular oxygen"/>
    <property type="evidence" value="ECO:0007669"/>
    <property type="project" value="InterPro"/>
</dbReference>
<dbReference type="SUPFAM" id="SSF51679">
    <property type="entry name" value="Bacterial luciferase-like"/>
    <property type="match status" value="1"/>
</dbReference>